<evidence type="ECO:0000256" key="1">
    <source>
        <dbReference type="SAM" id="Phobius"/>
    </source>
</evidence>
<feature type="transmembrane region" description="Helical" evidence="1">
    <location>
        <begin position="15"/>
        <end position="37"/>
    </location>
</feature>
<evidence type="ECO:0000313" key="4">
    <source>
        <dbReference type="Proteomes" id="UP000199289"/>
    </source>
</evidence>
<dbReference type="InterPro" id="IPR055943">
    <property type="entry name" value="DUF7521"/>
</dbReference>
<reference evidence="2 5" key="3">
    <citation type="submission" date="2018-07" db="EMBL/GenBank/DDBJ databases">
        <title>Genome sequence of extremly halophilic archaeon Halopelagius longus strain BC12-B1.</title>
        <authorList>
            <person name="Zhang X."/>
        </authorList>
    </citation>
    <scope>NUCLEOTIDE SEQUENCE [LARGE SCALE GENOMIC DNA]</scope>
    <source>
        <strain evidence="2 5">BC12-B1</strain>
    </source>
</reference>
<protein>
    <submittedName>
        <fullName evidence="3">Uncharacterized protein</fullName>
    </submittedName>
</protein>
<name>A0A1H1AG48_9EURY</name>
<feature type="transmembrane region" description="Helical" evidence="1">
    <location>
        <begin position="49"/>
        <end position="76"/>
    </location>
</feature>
<gene>
    <name evidence="2" type="ORF">DWB78_00740</name>
    <name evidence="3" type="ORF">SAMN05216278_1316</name>
</gene>
<accession>A0A1H1AG48</accession>
<dbReference type="AlphaFoldDB" id="A0A1H1AG48"/>
<keyword evidence="1" id="KW-1133">Transmembrane helix</keyword>
<evidence type="ECO:0000313" key="5">
    <source>
        <dbReference type="Proteomes" id="UP000255421"/>
    </source>
</evidence>
<dbReference type="Proteomes" id="UP000255421">
    <property type="component" value="Unassembled WGS sequence"/>
</dbReference>
<reference evidence="4" key="1">
    <citation type="submission" date="2016-10" db="EMBL/GenBank/DDBJ databases">
        <authorList>
            <person name="Varghese N."/>
            <person name="Submissions S."/>
        </authorList>
    </citation>
    <scope>NUCLEOTIDE SEQUENCE [LARGE SCALE GENOMIC DNA]</scope>
    <source>
        <strain evidence="4">CGMCC 1.12397</strain>
    </source>
</reference>
<dbReference type="EMBL" id="FNKQ01000002">
    <property type="protein sequence ID" value="SDQ38511.1"/>
    <property type="molecule type" value="Genomic_DNA"/>
</dbReference>
<dbReference type="Pfam" id="PF24365">
    <property type="entry name" value="DUF7521"/>
    <property type="match status" value="1"/>
</dbReference>
<evidence type="ECO:0000313" key="2">
    <source>
        <dbReference type="EMBL" id="RDI70362.1"/>
    </source>
</evidence>
<proteinExistence type="predicted"/>
<keyword evidence="1" id="KW-0812">Transmembrane</keyword>
<reference evidence="3" key="2">
    <citation type="submission" date="2016-10" db="EMBL/GenBank/DDBJ databases">
        <authorList>
            <person name="de Groot N.N."/>
        </authorList>
    </citation>
    <scope>NUCLEOTIDE SEQUENCE [LARGE SCALE GENOMIC DNA]</scope>
    <source>
        <strain evidence="3">CGMCC 1.12397</strain>
    </source>
</reference>
<dbReference type="OrthoDB" id="221164at2157"/>
<dbReference type="Proteomes" id="UP000199289">
    <property type="component" value="Unassembled WGS sequence"/>
</dbReference>
<dbReference type="RefSeq" id="WP_092534796.1">
    <property type="nucleotide sequence ID" value="NZ_FNKQ01000002.1"/>
</dbReference>
<feature type="transmembrane region" description="Helical" evidence="1">
    <location>
        <begin position="82"/>
        <end position="106"/>
    </location>
</feature>
<keyword evidence="1" id="KW-0472">Membrane</keyword>
<keyword evidence="5" id="KW-1185">Reference proteome</keyword>
<sequence length="112" mass="12734">MIQSQFDLFMLPPRYLVLFAVFLLTIAMGLFIVFQAYWGYRRNANRRMLFLAVGLAFVTVIPPLVSLLIASIAQVFEVELVIFVYYLPLSTSLIQAFGLSFIIYSLSIRGKG</sequence>
<organism evidence="3 4">
    <name type="scientific">Halopelagius longus</name>
    <dbReference type="NCBI Taxonomy" id="1236180"/>
    <lineage>
        <taxon>Archaea</taxon>
        <taxon>Methanobacteriati</taxon>
        <taxon>Methanobacteriota</taxon>
        <taxon>Stenosarchaea group</taxon>
        <taxon>Halobacteria</taxon>
        <taxon>Halobacteriales</taxon>
        <taxon>Haloferacaceae</taxon>
    </lineage>
</organism>
<dbReference type="EMBL" id="QQST01000001">
    <property type="protein sequence ID" value="RDI70362.1"/>
    <property type="molecule type" value="Genomic_DNA"/>
</dbReference>
<evidence type="ECO:0000313" key="3">
    <source>
        <dbReference type="EMBL" id="SDQ38511.1"/>
    </source>
</evidence>